<sequence length="295" mass="32832">MYRLVLLFLLMGNALWVGASPLWMRYCAISPDGEKIAFAYKGDIYVVGSRGGEAFRLTTGDSYESSPVWSHDGRKIAFVSDREGGMDIFVTTPEGGVAQRVTTHSAKESLLAFSPDDRYIYFSATIQDPASSALFPDAWITELYRIPVEGGRPEQVLAAPVCNLSFAKDGKSFIYENRTGSENIWRKHHTSSVARDIFYYDAEKNTHTLLTSNPGEDRSPIYLPDGRVVFLSERDGGSFNVYRADAEDMDHAEPLTAFKQHPVRFLTCADNGTLCFGYQGEIYTLAEGGKPQKVE</sequence>
<dbReference type="PANTHER" id="PTHR36842">
    <property type="entry name" value="PROTEIN TOLB HOMOLOG"/>
    <property type="match status" value="1"/>
</dbReference>
<accession>A0A9D2ACA1</accession>
<dbReference type="AlphaFoldDB" id="A0A9D2ACA1"/>
<dbReference type="Gene3D" id="2.120.10.60">
    <property type="entry name" value="Tricorn protease N-terminal domain"/>
    <property type="match status" value="1"/>
</dbReference>
<gene>
    <name evidence="1" type="ORF">H9863_08820</name>
</gene>
<dbReference type="PANTHER" id="PTHR36842:SF1">
    <property type="entry name" value="PROTEIN TOLB"/>
    <property type="match status" value="1"/>
</dbReference>
<evidence type="ECO:0000313" key="1">
    <source>
        <dbReference type="EMBL" id="HIX04196.1"/>
    </source>
</evidence>
<feature type="non-terminal residue" evidence="1">
    <location>
        <position position="295"/>
    </location>
</feature>
<organism evidence="1 2">
    <name type="scientific">Candidatus Odoribacter faecigallinarum</name>
    <dbReference type="NCBI Taxonomy" id="2838706"/>
    <lineage>
        <taxon>Bacteria</taxon>
        <taxon>Pseudomonadati</taxon>
        <taxon>Bacteroidota</taxon>
        <taxon>Bacteroidia</taxon>
        <taxon>Bacteroidales</taxon>
        <taxon>Odoribacteraceae</taxon>
        <taxon>Odoribacter</taxon>
    </lineage>
</organism>
<proteinExistence type="predicted"/>
<protein>
    <submittedName>
        <fullName evidence="1">Peptidase S41</fullName>
    </submittedName>
</protein>
<dbReference type="EMBL" id="DXFT01000172">
    <property type="protein sequence ID" value="HIX04196.1"/>
    <property type="molecule type" value="Genomic_DNA"/>
</dbReference>
<dbReference type="Proteomes" id="UP000824202">
    <property type="component" value="Unassembled WGS sequence"/>
</dbReference>
<dbReference type="SUPFAM" id="SSF69304">
    <property type="entry name" value="Tricorn protease N-terminal domain"/>
    <property type="match status" value="1"/>
</dbReference>
<name>A0A9D2ACA1_9BACT</name>
<evidence type="ECO:0000313" key="2">
    <source>
        <dbReference type="Proteomes" id="UP000824202"/>
    </source>
</evidence>
<reference evidence="1" key="1">
    <citation type="journal article" date="2021" name="PeerJ">
        <title>Extensive microbial diversity within the chicken gut microbiome revealed by metagenomics and culture.</title>
        <authorList>
            <person name="Gilroy R."/>
            <person name="Ravi A."/>
            <person name="Getino M."/>
            <person name="Pursley I."/>
            <person name="Horton D.L."/>
            <person name="Alikhan N.F."/>
            <person name="Baker D."/>
            <person name="Gharbi K."/>
            <person name="Hall N."/>
            <person name="Watson M."/>
            <person name="Adriaenssens E.M."/>
            <person name="Foster-Nyarko E."/>
            <person name="Jarju S."/>
            <person name="Secka A."/>
            <person name="Antonio M."/>
            <person name="Oren A."/>
            <person name="Chaudhuri R.R."/>
            <person name="La Ragione R."/>
            <person name="Hildebrand F."/>
            <person name="Pallen M.J."/>
        </authorList>
    </citation>
    <scope>NUCLEOTIDE SEQUENCE</scope>
    <source>
        <strain evidence="1">23274</strain>
    </source>
</reference>
<comment type="caution">
    <text evidence="1">The sequence shown here is derived from an EMBL/GenBank/DDBJ whole genome shotgun (WGS) entry which is preliminary data.</text>
</comment>
<reference evidence="1" key="2">
    <citation type="submission" date="2021-04" db="EMBL/GenBank/DDBJ databases">
        <authorList>
            <person name="Gilroy R."/>
        </authorList>
    </citation>
    <scope>NUCLEOTIDE SEQUENCE</scope>
    <source>
        <strain evidence="1">23274</strain>
    </source>
</reference>
<dbReference type="Pfam" id="PF26549">
    <property type="entry name" value="Tricorn_N"/>
    <property type="match status" value="1"/>
</dbReference>